<dbReference type="RefSeq" id="WP_253768299.1">
    <property type="nucleotide sequence ID" value="NZ_JAMTCK010000003.1"/>
</dbReference>
<organism evidence="2 3">
    <name type="scientific">Goodfellowiella coeruleoviolacea</name>
    <dbReference type="NCBI Taxonomy" id="334858"/>
    <lineage>
        <taxon>Bacteria</taxon>
        <taxon>Bacillati</taxon>
        <taxon>Actinomycetota</taxon>
        <taxon>Actinomycetes</taxon>
        <taxon>Pseudonocardiales</taxon>
        <taxon>Pseudonocardiaceae</taxon>
        <taxon>Goodfellowiella</taxon>
    </lineage>
</organism>
<sequence>MDQHTATCAHCQTALEGLAALHAAARELAAEPVRAPASLLDRVMRVVRTEARDDATVSLVTGPDAVTGPDSGRVSTKAVASVIRFAIDTVPGLRLHARHCQVVEPEDAVDVLDVTVEVLVPAEHHLDDRGLRDRIETVVNAHVGLGLRTLKLVAVPVDVAGQSPADADHPVDRPSAAGPERGDRPERSGPA</sequence>
<comment type="caution">
    <text evidence="2">The sequence shown here is derived from an EMBL/GenBank/DDBJ whole genome shotgun (WGS) entry which is preliminary data.</text>
</comment>
<dbReference type="EMBL" id="JAMTCK010000003">
    <property type="protein sequence ID" value="MCP2164541.1"/>
    <property type="molecule type" value="Genomic_DNA"/>
</dbReference>
<dbReference type="AlphaFoldDB" id="A0AAE3KDV2"/>
<evidence type="ECO:0000313" key="2">
    <source>
        <dbReference type="EMBL" id="MCP2164541.1"/>
    </source>
</evidence>
<evidence type="ECO:0000256" key="1">
    <source>
        <dbReference type="SAM" id="MobiDB-lite"/>
    </source>
</evidence>
<reference evidence="2" key="1">
    <citation type="submission" date="2022-06" db="EMBL/GenBank/DDBJ databases">
        <title>Genomic Encyclopedia of Archaeal and Bacterial Type Strains, Phase II (KMG-II): from individual species to whole genera.</title>
        <authorList>
            <person name="Goeker M."/>
        </authorList>
    </citation>
    <scope>NUCLEOTIDE SEQUENCE</scope>
    <source>
        <strain evidence="2">DSM 43935</strain>
    </source>
</reference>
<evidence type="ECO:0000313" key="3">
    <source>
        <dbReference type="Proteomes" id="UP001206128"/>
    </source>
</evidence>
<evidence type="ECO:0008006" key="4">
    <source>
        <dbReference type="Google" id="ProtNLM"/>
    </source>
</evidence>
<keyword evidence="3" id="KW-1185">Reference proteome</keyword>
<feature type="region of interest" description="Disordered" evidence="1">
    <location>
        <begin position="161"/>
        <end position="191"/>
    </location>
</feature>
<name>A0AAE3KDV2_9PSEU</name>
<proteinExistence type="predicted"/>
<protein>
    <recommendedName>
        <fullName evidence="4">Asp23/Gls24 family envelope stress response protein</fullName>
    </recommendedName>
</protein>
<gene>
    <name evidence="2" type="ORF">LX83_001381</name>
</gene>
<dbReference type="Proteomes" id="UP001206128">
    <property type="component" value="Unassembled WGS sequence"/>
</dbReference>
<feature type="compositionally biased region" description="Basic and acidic residues" evidence="1">
    <location>
        <begin position="180"/>
        <end position="191"/>
    </location>
</feature>
<accession>A0AAE3KDV2</accession>